<dbReference type="Proteomes" id="UP000294772">
    <property type="component" value="Unassembled WGS sequence"/>
</dbReference>
<proteinExistence type="predicted"/>
<dbReference type="AlphaFoldDB" id="A0A2S5T458"/>
<dbReference type="Proteomes" id="UP000239406">
    <property type="component" value="Unassembled WGS sequence"/>
</dbReference>
<evidence type="ECO:0000256" key="1">
    <source>
        <dbReference type="SAM" id="Phobius"/>
    </source>
</evidence>
<dbReference type="Pfam" id="PF07332">
    <property type="entry name" value="Phage_holin_3_6"/>
    <property type="match status" value="1"/>
</dbReference>
<evidence type="ECO:0000313" key="4">
    <source>
        <dbReference type="Proteomes" id="UP000239406"/>
    </source>
</evidence>
<sequence>MADSTSADAAARADEASAAAAHAGAPPASFGEAVGALWGELRASLHERVQLFSLETQRTGLTLVQLMLYAVMAAVLIVTAWLALVCGLGAWLVLHGNVHWAVAVALLIVLNLAMAAWLGWSMRSLVHRLGFPATIRQLQSLGQQPPPSS</sequence>
<accession>A0A2S5T458</accession>
<evidence type="ECO:0000313" key="5">
    <source>
        <dbReference type="Proteomes" id="UP000294772"/>
    </source>
</evidence>
<comment type="caution">
    <text evidence="2">The sequence shown here is derived from an EMBL/GenBank/DDBJ whole genome shotgun (WGS) entry which is preliminary data.</text>
</comment>
<feature type="transmembrane region" description="Helical" evidence="1">
    <location>
        <begin position="100"/>
        <end position="120"/>
    </location>
</feature>
<name>A0A2S5T458_9BURK</name>
<keyword evidence="1" id="KW-0472">Membrane</keyword>
<keyword evidence="1" id="KW-1133">Transmembrane helix</keyword>
<reference evidence="2 4" key="1">
    <citation type="submission" date="2018-02" db="EMBL/GenBank/DDBJ databases">
        <title>Reclassifiation of [Polyangium] brachysporum DSM 7029 as Guopingzhaonella breviflexa gen. nov., sp. nov., a member of the family Comamonadaceae.</title>
        <authorList>
            <person name="Tang B."/>
        </authorList>
    </citation>
    <scope>NUCLEOTIDE SEQUENCE [LARGE SCALE GENOMIC DNA]</scope>
    <source>
        <strain evidence="2 4">DSM 15344</strain>
    </source>
</reference>
<evidence type="ECO:0000313" key="2">
    <source>
        <dbReference type="EMBL" id="PPE69774.1"/>
    </source>
</evidence>
<protein>
    <submittedName>
        <fullName evidence="3">Membrane protein YqjE</fullName>
    </submittedName>
</protein>
<dbReference type="InterPro" id="IPR009937">
    <property type="entry name" value="Phage_holin_3_6"/>
</dbReference>
<gene>
    <name evidence="2" type="ORF">C1702_09830</name>
    <name evidence="3" type="ORF">EV676_106269</name>
</gene>
<evidence type="ECO:0000313" key="3">
    <source>
        <dbReference type="EMBL" id="TCP06784.1"/>
    </source>
</evidence>
<reference evidence="3 5" key="2">
    <citation type="submission" date="2019-03" db="EMBL/GenBank/DDBJ databases">
        <title>Genomic Encyclopedia of Type Strains, Phase IV (KMG-IV): sequencing the most valuable type-strain genomes for metagenomic binning, comparative biology and taxonomic classification.</title>
        <authorList>
            <person name="Goeker M."/>
        </authorList>
    </citation>
    <scope>NUCLEOTIDE SEQUENCE [LARGE SCALE GENOMIC DNA]</scope>
    <source>
        <strain evidence="3 5">DSM 15264</strain>
    </source>
</reference>
<organism evidence="2 4">
    <name type="scientific">Caldimonas thermodepolymerans</name>
    <dbReference type="NCBI Taxonomy" id="215580"/>
    <lineage>
        <taxon>Bacteria</taxon>
        <taxon>Pseudomonadati</taxon>
        <taxon>Pseudomonadota</taxon>
        <taxon>Betaproteobacteria</taxon>
        <taxon>Burkholderiales</taxon>
        <taxon>Sphaerotilaceae</taxon>
        <taxon>Caldimonas</taxon>
    </lineage>
</organism>
<dbReference type="RefSeq" id="WP_104357523.1">
    <property type="nucleotide sequence ID" value="NZ_CALFFA010000032.1"/>
</dbReference>
<keyword evidence="4" id="KW-1185">Reference proteome</keyword>
<dbReference type="EMBL" id="SLXF01000006">
    <property type="protein sequence ID" value="TCP06784.1"/>
    <property type="molecule type" value="Genomic_DNA"/>
</dbReference>
<feature type="transmembrane region" description="Helical" evidence="1">
    <location>
        <begin position="66"/>
        <end position="94"/>
    </location>
</feature>
<keyword evidence="1" id="KW-0812">Transmembrane</keyword>
<dbReference type="EMBL" id="PSNY01000009">
    <property type="protein sequence ID" value="PPE69774.1"/>
    <property type="molecule type" value="Genomic_DNA"/>
</dbReference>